<feature type="region of interest" description="Disordered" evidence="1">
    <location>
        <begin position="1"/>
        <end position="23"/>
    </location>
</feature>
<keyword evidence="3" id="KW-1185">Reference proteome</keyword>
<evidence type="ECO:0000256" key="1">
    <source>
        <dbReference type="SAM" id="MobiDB-lite"/>
    </source>
</evidence>
<evidence type="ECO:0000313" key="3">
    <source>
        <dbReference type="Proteomes" id="UP000237000"/>
    </source>
</evidence>
<sequence>MAAPATSESEVTHLEGPVSSNDGATKTIIFQHKWSCPTDAAAYKTIVEKKQIHKFLLGLYENLDEVRCRILPTNSFPNIREFFQKFDVKKVEGSLCLVLLQV</sequence>
<reference evidence="3" key="1">
    <citation type="submission" date="2016-06" db="EMBL/GenBank/DDBJ databases">
        <title>Parallel loss of symbiosis genes in relatives of nitrogen-fixing non-legume Parasponia.</title>
        <authorList>
            <person name="Van Velzen R."/>
            <person name="Holmer R."/>
            <person name="Bu F."/>
            <person name="Rutten L."/>
            <person name="Van Zeijl A."/>
            <person name="Liu W."/>
            <person name="Santuari L."/>
            <person name="Cao Q."/>
            <person name="Sharma T."/>
            <person name="Shen D."/>
            <person name="Roswanjaya Y."/>
            <person name="Wardhani T."/>
            <person name="Kalhor M.S."/>
            <person name="Jansen J."/>
            <person name="Van den Hoogen J."/>
            <person name="Gungor B."/>
            <person name="Hartog M."/>
            <person name="Hontelez J."/>
            <person name="Verver J."/>
            <person name="Yang W.-C."/>
            <person name="Schijlen E."/>
            <person name="Repin R."/>
            <person name="Schilthuizen M."/>
            <person name="Schranz E."/>
            <person name="Heidstra R."/>
            <person name="Miyata K."/>
            <person name="Fedorova E."/>
            <person name="Kohlen W."/>
            <person name="Bisseling T."/>
            <person name="Smit S."/>
            <person name="Geurts R."/>
        </authorList>
    </citation>
    <scope>NUCLEOTIDE SEQUENCE [LARGE SCALE GENOMIC DNA]</scope>
    <source>
        <strain evidence="3">cv. RG33-2</strain>
    </source>
</reference>
<evidence type="ECO:0000313" key="2">
    <source>
        <dbReference type="EMBL" id="PON81894.1"/>
    </source>
</evidence>
<organism evidence="2 3">
    <name type="scientific">Trema orientale</name>
    <name type="common">Charcoal tree</name>
    <name type="synonym">Celtis orientalis</name>
    <dbReference type="NCBI Taxonomy" id="63057"/>
    <lineage>
        <taxon>Eukaryota</taxon>
        <taxon>Viridiplantae</taxon>
        <taxon>Streptophyta</taxon>
        <taxon>Embryophyta</taxon>
        <taxon>Tracheophyta</taxon>
        <taxon>Spermatophyta</taxon>
        <taxon>Magnoliopsida</taxon>
        <taxon>eudicotyledons</taxon>
        <taxon>Gunneridae</taxon>
        <taxon>Pentapetalae</taxon>
        <taxon>rosids</taxon>
        <taxon>fabids</taxon>
        <taxon>Rosales</taxon>
        <taxon>Cannabaceae</taxon>
        <taxon>Trema</taxon>
    </lineage>
</organism>
<dbReference type="AlphaFoldDB" id="A0A2P5E8Q2"/>
<dbReference type="OrthoDB" id="1725534at2759"/>
<comment type="caution">
    <text evidence="2">The sequence shown here is derived from an EMBL/GenBank/DDBJ whole genome shotgun (WGS) entry which is preliminary data.</text>
</comment>
<dbReference type="Proteomes" id="UP000237000">
    <property type="component" value="Unassembled WGS sequence"/>
</dbReference>
<dbReference type="EMBL" id="JXTC01000206">
    <property type="protein sequence ID" value="PON81894.1"/>
    <property type="molecule type" value="Genomic_DNA"/>
</dbReference>
<gene>
    <name evidence="2" type="ORF">TorRG33x02_223150</name>
</gene>
<name>A0A2P5E8Q2_TREOI</name>
<dbReference type="STRING" id="63057.A0A2P5E8Q2"/>
<dbReference type="InParanoid" id="A0A2P5E8Q2"/>
<protein>
    <submittedName>
        <fullName evidence="2">Uncharacterized protein</fullName>
    </submittedName>
</protein>
<accession>A0A2P5E8Q2</accession>
<proteinExistence type="predicted"/>